<dbReference type="InterPro" id="IPR052526">
    <property type="entry name" value="HTH-type_Bedaq_tolerance"/>
</dbReference>
<protein>
    <submittedName>
        <fullName evidence="2">DNA-binding MarR family transcriptional regulator</fullName>
    </submittedName>
</protein>
<dbReference type="PROSITE" id="PS50995">
    <property type="entry name" value="HTH_MARR_2"/>
    <property type="match status" value="1"/>
</dbReference>
<accession>A0A7Y9J1M9</accession>
<dbReference type="RefSeq" id="WP_218885063.1">
    <property type="nucleotide sequence ID" value="NZ_JACCBB010000001.1"/>
</dbReference>
<keyword evidence="2" id="KW-0238">DNA-binding</keyword>
<dbReference type="PANTHER" id="PTHR39515:SF2">
    <property type="entry name" value="HTH-TYPE TRANSCRIPTIONAL REGULATOR RV0880"/>
    <property type="match status" value="1"/>
</dbReference>
<dbReference type="Proteomes" id="UP000521922">
    <property type="component" value="Unassembled WGS sequence"/>
</dbReference>
<evidence type="ECO:0000313" key="2">
    <source>
        <dbReference type="EMBL" id="NYD23317.1"/>
    </source>
</evidence>
<feature type="domain" description="HTH marR-type" evidence="1">
    <location>
        <begin position="6"/>
        <end position="140"/>
    </location>
</feature>
<reference evidence="2 3" key="1">
    <citation type="submission" date="2020-07" db="EMBL/GenBank/DDBJ databases">
        <title>Sequencing the genomes of 1000 actinobacteria strains.</title>
        <authorList>
            <person name="Klenk H.-P."/>
        </authorList>
    </citation>
    <scope>NUCLEOTIDE SEQUENCE [LARGE SCALE GENOMIC DNA]</scope>
    <source>
        <strain evidence="2 3">DSM 7487</strain>
    </source>
</reference>
<dbReference type="PANTHER" id="PTHR39515">
    <property type="entry name" value="CONSERVED PROTEIN"/>
    <property type="match status" value="1"/>
</dbReference>
<proteinExistence type="predicted"/>
<dbReference type="GO" id="GO:0003677">
    <property type="term" value="F:DNA binding"/>
    <property type="evidence" value="ECO:0007669"/>
    <property type="project" value="UniProtKB-KW"/>
</dbReference>
<evidence type="ECO:0000313" key="3">
    <source>
        <dbReference type="Proteomes" id="UP000521922"/>
    </source>
</evidence>
<keyword evidence="3" id="KW-1185">Reference proteome</keyword>
<dbReference type="EMBL" id="JACCBB010000001">
    <property type="protein sequence ID" value="NYD23317.1"/>
    <property type="molecule type" value="Genomic_DNA"/>
</dbReference>
<dbReference type="InterPro" id="IPR036388">
    <property type="entry name" value="WH-like_DNA-bd_sf"/>
</dbReference>
<dbReference type="InterPro" id="IPR036390">
    <property type="entry name" value="WH_DNA-bd_sf"/>
</dbReference>
<gene>
    <name evidence="2" type="ORF">BJ968_002857</name>
</gene>
<dbReference type="SUPFAM" id="SSF46785">
    <property type="entry name" value="Winged helix' DNA-binding domain"/>
    <property type="match status" value="1"/>
</dbReference>
<dbReference type="AlphaFoldDB" id="A0A7Y9J1M9"/>
<sequence>MDTSRGAQLALLLLDGFESLTRQVIDELAERGHPAVTATHEFALRAIDQGADDAAALGRALGVSRQAAAKTIEALESLGYLRRLADPSDARRKRLVVTDRGYEMSRLGGAAYDALRERWAASIGWARLEGVEAALHDLAGRDTFPT</sequence>
<dbReference type="Gene3D" id="1.10.10.10">
    <property type="entry name" value="Winged helix-like DNA-binding domain superfamily/Winged helix DNA-binding domain"/>
    <property type="match status" value="1"/>
</dbReference>
<comment type="caution">
    <text evidence="2">The sequence shown here is derived from an EMBL/GenBank/DDBJ whole genome shotgun (WGS) entry which is preliminary data.</text>
</comment>
<dbReference type="InterPro" id="IPR000835">
    <property type="entry name" value="HTH_MarR-typ"/>
</dbReference>
<dbReference type="Pfam" id="PF12802">
    <property type="entry name" value="MarR_2"/>
    <property type="match status" value="1"/>
</dbReference>
<name>A0A7Y9J1M9_9ACTN</name>
<evidence type="ECO:0000259" key="1">
    <source>
        <dbReference type="PROSITE" id="PS50995"/>
    </source>
</evidence>
<organism evidence="2 3">
    <name type="scientific">Kineococcus aurantiacus</name>
    <dbReference type="NCBI Taxonomy" id="37633"/>
    <lineage>
        <taxon>Bacteria</taxon>
        <taxon>Bacillati</taxon>
        <taxon>Actinomycetota</taxon>
        <taxon>Actinomycetes</taxon>
        <taxon>Kineosporiales</taxon>
        <taxon>Kineosporiaceae</taxon>
        <taxon>Kineococcus</taxon>
    </lineage>
</organism>
<dbReference type="GO" id="GO:0003700">
    <property type="term" value="F:DNA-binding transcription factor activity"/>
    <property type="evidence" value="ECO:0007669"/>
    <property type="project" value="InterPro"/>
</dbReference>